<dbReference type="InterPro" id="IPR036388">
    <property type="entry name" value="WH-like_DNA-bd_sf"/>
</dbReference>
<comment type="caution">
    <text evidence="2">The sequence shown here is derived from an EMBL/GenBank/DDBJ whole genome shotgun (WGS) entry which is preliminary data.</text>
</comment>
<evidence type="ECO:0000313" key="3">
    <source>
        <dbReference type="Proteomes" id="UP001179280"/>
    </source>
</evidence>
<dbReference type="Pfam" id="PF12840">
    <property type="entry name" value="HTH_20"/>
    <property type="match status" value="1"/>
</dbReference>
<proteinExistence type="predicted"/>
<organism evidence="2 3">
    <name type="scientific">Shouchella xiaoxiensis</name>
    <dbReference type="NCBI Taxonomy" id="766895"/>
    <lineage>
        <taxon>Bacteria</taxon>
        <taxon>Bacillati</taxon>
        <taxon>Bacillota</taxon>
        <taxon>Bacilli</taxon>
        <taxon>Bacillales</taxon>
        <taxon>Bacillaceae</taxon>
        <taxon>Shouchella</taxon>
    </lineage>
</organism>
<dbReference type="Gene3D" id="1.10.10.10">
    <property type="entry name" value="Winged helix-like DNA-binding domain superfamily/Winged helix DNA-binding domain"/>
    <property type="match status" value="1"/>
</dbReference>
<sequence length="154" mass="17519">MFDIMAVTLEQQKVVSHPLRSEIIGLLANQAMTAKQVARRLEKTTGSIHYHIKLLFTHGILDIHHTNSINGIVEKYYYAKAAQFYLNTTRSSFHPIQTVHSVALTAKELETLNQEIGDLLAKYGSNVKSTNPARRNEHEIRISIEQRPIRNMPS</sequence>
<evidence type="ECO:0000256" key="1">
    <source>
        <dbReference type="ARBA" id="ARBA00023125"/>
    </source>
</evidence>
<keyword evidence="1" id="KW-0238">DNA-binding</keyword>
<dbReference type="EMBL" id="JAFBCV010000011">
    <property type="protein sequence ID" value="MBM7840043.1"/>
    <property type="molecule type" value="Genomic_DNA"/>
</dbReference>
<dbReference type="SUPFAM" id="SSF46785">
    <property type="entry name" value="Winged helix' DNA-binding domain"/>
    <property type="match status" value="1"/>
</dbReference>
<evidence type="ECO:0000313" key="2">
    <source>
        <dbReference type="EMBL" id="MBM7840043.1"/>
    </source>
</evidence>
<gene>
    <name evidence="2" type="ORF">JOC54_003323</name>
</gene>
<dbReference type="RefSeq" id="WP_051991273.1">
    <property type="nucleotide sequence ID" value="NZ_JAFBCV010000011.1"/>
</dbReference>
<protein>
    <submittedName>
        <fullName evidence="2">Transcriptional regulator</fullName>
    </submittedName>
</protein>
<dbReference type="CDD" id="cd00090">
    <property type="entry name" value="HTH_ARSR"/>
    <property type="match status" value="1"/>
</dbReference>
<name>A0ABS2SX15_9BACI</name>
<dbReference type="InterPro" id="IPR036390">
    <property type="entry name" value="WH_DNA-bd_sf"/>
</dbReference>
<keyword evidence="3" id="KW-1185">Reference proteome</keyword>
<dbReference type="Proteomes" id="UP001179280">
    <property type="component" value="Unassembled WGS sequence"/>
</dbReference>
<dbReference type="InterPro" id="IPR011991">
    <property type="entry name" value="ArsR-like_HTH"/>
</dbReference>
<reference evidence="2" key="1">
    <citation type="submission" date="2021-01" db="EMBL/GenBank/DDBJ databases">
        <title>Genomic Encyclopedia of Type Strains, Phase IV (KMG-IV): sequencing the most valuable type-strain genomes for metagenomic binning, comparative biology and taxonomic classification.</title>
        <authorList>
            <person name="Goeker M."/>
        </authorList>
    </citation>
    <scope>NUCLEOTIDE SEQUENCE</scope>
    <source>
        <strain evidence="2">DSM 21943</strain>
    </source>
</reference>
<accession>A0ABS2SX15</accession>